<dbReference type="HOGENOM" id="CLU_000604_1_23_0"/>
<dbReference type="NCBIfam" id="TIGR01727">
    <property type="entry name" value="oligo_HPY"/>
    <property type="match status" value="1"/>
</dbReference>
<reference evidence="6" key="1">
    <citation type="submission" date="2007-05" db="EMBL/GenBank/DDBJ databases">
        <title>Complete sequence of Thermotoga petrophila RKU-1.</title>
        <authorList>
            <consortium name="US DOE Joint Genome Institute"/>
            <person name="Copeland A."/>
            <person name="Lucas S."/>
            <person name="Lapidus A."/>
            <person name="Barry K."/>
            <person name="Glavina del Rio T."/>
            <person name="Dalin E."/>
            <person name="Tice H."/>
            <person name="Pitluck S."/>
            <person name="Sims D."/>
            <person name="Brettin T."/>
            <person name="Bruce D."/>
            <person name="Detter J.C."/>
            <person name="Han C."/>
            <person name="Tapia R."/>
            <person name="Schmutz J."/>
            <person name="Larimer F."/>
            <person name="Land M."/>
            <person name="Hauser L."/>
            <person name="Kyrpides N."/>
            <person name="Mikhailova N."/>
            <person name="Nelson K."/>
            <person name="Gogarten J.P."/>
            <person name="Noll K."/>
            <person name="Richardson P."/>
        </authorList>
    </citation>
    <scope>NUCLEOTIDE SEQUENCE [LARGE SCALE GENOMIC DNA]</scope>
    <source>
        <strain evidence="6">ATCC BAA-488 / DSM 13995 / JCM 10881 / RKU-1</strain>
    </source>
</reference>
<keyword evidence="1" id="KW-0813">Transport</keyword>
<dbReference type="PANTHER" id="PTHR43067">
    <property type="entry name" value="OLIGOPEPTIDE/DIPEPTIDE ABC TRANSPORTER, ATPASE SUBUNIT"/>
    <property type="match status" value="1"/>
</dbReference>
<evidence type="ECO:0000313" key="6">
    <source>
        <dbReference type="Proteomes" id="UP000006558"/>
    </source>
</evidence>
<evidence type="ECO:0000256" key="1">
    <source>
        <dbReference type="ARBA" id="ARBA00022448"/>
    </source>
</evidence>
<organism evidence="5 6">
    <name type="scientific">Thermotoga petrophila (strain ATCC BAA-488 / DSM 13995 / JCM 10881 / RKU-1)</name>
    <dbReference type="NCBI Taxonomy" id="390874"/>
    <lineage>
        <taxon>Bacteria</taxon>
        <taxon>Thermotogati</taxon>
        <taxon>Thermotogota</taxon>
        <taxon>Thermotogae</taxon>
        <taxon>Thermotogales</taxon>
        <taxon>Thermotogaceae</taxon>
        <taxon>Thermotoga</taxon>
    </lineage>
</organism>
<dbReference type="Proteomes" id="UP000006558">
    <property type="component" value="Chromosome"/>
</dbReference>
<dbReference type="KEGG" id="tpt:Tpet_1558"/>
<dbReference type="InterPro" id="IPR017871">
    <property type="entry name" value="ABC_transporter-like_CS"/>
</dbReference>
<dbReference type="Gene3D" id="3.40.50.300">
    <property type="entry name" value="P-loop containing nucleotide triphosphate hydrolases"/>
    <property type="match status" value="1"/>
</dbReference>
<dbReference type="GO" id="GO:0016887">
    <property type="term" value="F:ATP hydrolysis activity"/>
    <property type="evidence" value="ECO:0007669"/>
    <property type="project" value="InterPro"/>
</dbReference>
<dbReference type="InterPro" id="IPR003439">
    <property type="entry name" value="ABC_transporter-like_ATP-bd"/>
</dbReference>
<dbReference type="SUPFAM" id="SSF52540">
    <property type="entry name" value="P-loop containing nucleoside triphosphate hydrolases"/>
    <property type="match status" value="1"/>
</dbReference>
<dbReference type="Pfam" id="PF00005">
    <property type="entry name" value="ABC_tran"/>
    <property type="match status" value="1"/>
</dbReference>
<dbReference type="InterPro" id="IPR003593">
    <property type="entry name" value="AAA+_ATPase"/>
</dbReference>
<evidence type="ECO:0000256" key="3">
    <source>
        <dbReference type="ARBA" id="ARBA00022840"/>
    </source>
</evidence>
<dbReference type="eggNOG" id="COG0444">
    <property type="taxonomic scope" value="Bacteria"/>
</dbReference>
<evidence type="ECO:0000256" key="2">
    <source>
        <dbReference type="ARBA" id="ARBA00022741"/>
    </source>
</evidence>
<feature type="domain" description="ABC transporter" evidence="4">
    <location>
        <begin position="13"/>
        <end position="261"/>
    </location>
</feature>
<name>A5IMZ2_THEP1</name>
<dbReference type="GO" id="GO:0005524">
    <property type="term" value="F:ATP binding"/>
    <property type="evidence" value="ECO:0007669"/>
    <property type="project" value="UniProtKB-KW"/>
</dbReference>
<keyword evidence="2" id="KW-0547">Nucleotide-binding</keyword>
<dbReference type="InterPro" id="IPR013563">
    <property type="entry name" value="Oligopep_ABC_C"/>
</dbReference>
<dbReference type="SMART" id="SM00382">
    <property type="entry name" value="AAA"/>
    <property type="match status" value="1"/>
</dbReference>
<dbReference type="Pfam" id="PF08352">
    <property type="entry name" value="oligo_HPY"/>
    <property type="match status" value="1"/>
</dbReference>
<dbReference type="PROSITE" id="PS00211">
    <property type="entry name" value="ABC_TRANSPORTER_1"/>
    <property type="match status" value="1"/>
</dbReference>
<evidence type="ECO:0000313" key="5">
    <source>
        <dbReference type="EMBL" id="ABQ47565.1"/>
    </source>
</evidence>
<reference evidence="5 6" key="2">
    <citation type="journal article" date="2009" name="Proc. Natl. Acad. Sci. U.S.A.">
        <title>On the chimeric nature, thermophilic origin, and phylogenetic placement of the Thermotogales.</title>
        <authorList>
            <person name="Zhaxybayeva O."/>
            <person name="Swithers K.S."/>
            <person name="Lapierre P."/>
            <person name="Fournier G.P."/>
            <person name="Bickhart D.M."/>
            <person name="DeBoy R.T."/>
            <person name="Nelson K.E."/>
            <person name="Nesbo C.L."/>
            <person name="Doolittle W.F."/>
            <person name="Gogarten J.P."/>
            <person name="Noll K.M."/>
        </authorList>
    </citation>
    <scope>NUCLEOTIDE SEQUENCE [LARGE SCALE GENOMIC DNA]</scope>
    <source>
        <strain evidence="6">ATCC BAA-488 / DSM 13995 / JCM 10881 / RKU-1</strain>
    </source>
</reference>
<dbReference type="AlphaFoldDB" id="A5IMZ2"/>
<dbReference type="PROSITE" id="PS50893">
    <property type="entry name" value="ABC_TRANSPORTER_2"/>
    <property type="match status" value="1"/>
</dbReference>
<dbReference type="GO" id="GO:0015833">
    <property type="term" value="P:peptide transport"/>
    <property type="evidence" value="ECO:0007669"/>
    <property type="project" value="InterPro"/>
</dbReference>
<dbReference type="STRING" id="390874.Tpet_1558"/>
<dbReference type="EMBL" id="CP000702">
    <property type="protein sequence ID" value="ABQ47565.1"/>
    <property type="molecule type" value="Genomic_DNA"/>
</dbReference>
<dbReference type="RefSeq" id="WP_011943979.1">
    <property type="nucleotide sequence ID" value="NC_009486.1"/>
</dbReference>
<dbReference type="PANTHER" id="PTHR43067:SF4">
    <property type="entry name" value="OLIGOPEPTIDE ABC TRANSPORTER, ATP-BINDING PROTEIN"/>
    <property type="match status" value="1"/>
</dbReference>
<keyword evidence="3" id="KW-0067">ATP-binding</keyword>
<accession>A5IMZ2</accession>
<dbReference type="CDD" id="cd03257">
    <property type="entry name" value="ABC_NikE_OppD_transporters"/>
    <property type="match status" value="1"/>
</dbReference>
<proteinExistence type="predicted"/>
<protein>
    <submittedName>
        <fullName evidence="5">Oligopeptide/dipeptide ABC transporter, ATPase subunit</fullName>
    </submittedName>
</protein>
<sequence>MEALISGKNLKAYYVLDFWGSKKIVKAVDNVSLEILPNEIYGIAGESGCGKSTLLKVLLALLDPPLRLMDGELLYNIEGNLTNVTLLKSEATRRLRWSFISYIPQGSMHVLNPVKRVRDTFIEILSSHVKKQTKEFLDLAVQHLKDLGLPERVLNMFPHQLSGGMRQRVTIALATVLKPRVIFADEPTTALDVVAQRAVMQLIRKIQNDLKNTVVLVTHDMGVHAQIATRMAIMYAGKIVEEGPTLEIFKNPLHPYTRYLIQSLPSIGDKKLRSGIPGSPPSLVTPPPGCRFHPRCPHVTQRCREEEPLLKEIKPGYKVACFLMER</sequence>
<dbReference type="InterPro" id="IPR027417">
    <property type="entry name" value="P-loop_NTPase"/>
</dbReference>
<gene>
    <name evidence="5" type="ordered locus">Tpet_1558</name>
</gene>
<evidence type="ECO:0000259" key="4">
    <source>
        <dbReference type="PROSITE" id="PS50893"/>
    </source>
</evidence>